<dbReference type="InterPro" id="IPR003661">
    <property type="entry name" value="HisK_dim/P_dom"/>
</dbReference>
<dbReference type="GO" id="GO:0005886">
    <property type="term" value="C:plasma membrane"/>
    <property type="evidence" value="ECO:0007669"/>
    <property type="project" value="UniProtKB-SubCell"/>
</dbReference>
<evidence type="ECO:0000259" key="12">
    <source>
        <dbReference type="PROSITE" id="PS50109"/>
    </source>
</evidence>
<comment type="subcellular location">
    <subcellularLocation>
        <location evidence="2">Cell membrane</location>
    </subcellularLocation>
</comment>
<keyword evidence="6 11" id="KW-0812">Transmembrane</keyword>
<dbReference type="Pfam" id="PF00512">
    <property type="entry name" value="HisKA"/>
    <property type="match status" value="1"/>
</dbReference>
<dbReference type="PANTHER" id="PTHR45436">
    <property type="entry name" value="SENSOR HISTIDINE KINASE YKOH"/>
    <property type="match status" value="1"/>
</dbReference>
<dbReference type="PANTHER" id="PTHR45436:SF5">
    <property type="entry name" value="SENSOR HISTIDINE KINASE TRCS"/>
    <property type="match status" value="1"/>
</dbReference>
<dbReference type="SMART" id="SM00388">
    <property type="entry name" value="HisKA"/>
    <property type="match status" value="1"/>
</dbReference>
<evidence type="ECO:0000256" key="2">
    <source>
        <dbReference type="ARBA" id="ARBA00004236"/>
    </source>
</evidence>
<comment type="catalytic activity">
    <reaction evidence="1">
        <text>ATP + protein L-histidine = ADP + protein N-phospho-L-histidine.</text>
        <dbReference type="EC" id="2.7.13.3"/>
    </reaction>
</comment>
<proteinExistence type="predicted"/>
<evidence type="ECO:0000256" key="7">
    <source>
        <dbReference type="ARBA" id="ARBA00022777"/>
    </source>
</evidence>
<evidence type="ECO:0000256" key="8">
    <source>
        <dbReference type="ARBA" id="ARBA00022989"/>
    </source>
</evidence>
<dbReference type="InterPro" id="IPR036890">
    <property type="entry name" value="HATPase_C_sf"/>
</dbReference>
<protein>
    <recommendedName>
        <fullName evidence="3">histidine kinase</fullName>
        <ecNumber evidence="3">2.7.13.3</ecNumber>
    </recommendedName>
</protein>
<evidence type="ECO:0000256" key="9">
    <source>
        <dbReference type="ARBA" id="ARBA00023012"/>
    </source>
</evidence>
<dbReference type="InterPro" id="IPR050428">
    <property type="entry name" value="TCS_sensor_his_kinase"/>
</dbReference>
<evidence type="ECO:0000256" key="1">
    <source>
        <dbReference type="ARBA" id="ARBA00000085"/>
    </source>
</evidence>
<evidence type="ECO:0000256" key="4">
    <source>
        <dbReference type="ARBA" id="ARBA00022553"/>
    </source>
</evidence>
<keyword evidence="4" id="KW-0597">Phosphoprotein</keyword>
<evidence type="ECO:0000256" key="3">
    <source>
        <dbReference type="ARBA" id="ARBA00012438"/>
    </source>
</evidence>
<dbReference type="STRING" id="227316.GA0070604_3001"/>
<evidence type="ECO:0000256" key="6">
    <source>
        <dbReference type="ARBA" id="ARBA00022692"/>
    </source>
</evidence>
<evidence type="ECO:0000256" key="5">
    <source>
        <dbReference type="ARBA" id="ARBA00022679"/>
    </source>
</evidence>
<keyword evidence="7 14" id="KW-0418">Kinase</keyword>
<dbReference type="InterPro" id="IPR004358">
    <property type="entry name" value="Sig_transdc_His_kin-like_C"/>
</dbReference>
<evidence type="ECO:0000256" key="11">
    <source>
        <dbReference type="SAM" id="Phobius"/>
    </source>
</evidence>
<evidence type="ECO:0000259" key="13">
    <source>
        <dbReference type="PROSITE" id="PS50885"/>
    </source>
</evidence>
<dbReference type="InterPro" id="IPR036097">
    <property type="entry name" value="HisK_dim/P_sf"/>
</dbReference>
<dbReference type="SUPFAM" id="SSF158472">
    <property type="entry name" value="HAMP domain-like"/>
    <property type="match status" value="1"/>
</dbReference>
<dbReference type="PROSITE" id="PS50885">
    <property type="entry name" value="HAMP"/>
    <property type="match status" value="1"/>
</dbReference>
<sequence length="483" mass="51535">MPRRRRWGARWDRLPLRVRLVAGFAAAMLVVLTGAGAFVYLRVRYALDLRLDEDLATLSAQLTTAARSSTPPAAAARTGPGEYWQLLDAANHVLAASPGLPAGSLLTPEQLDRALRQPVRADRGTVLPISPRPLRLYAAPVRPGAAPAAGQPAVTVAAVRRDQRDEALRELIGQLALANLAALAIASLVGYRLARAALAPVERYRGEAARIAAGATGVRLAVPATGDEVARLGRTLNDMLAALESALDRERQFINDASHELRTPLTLLAAELELALRRPRTTAELEQALRDAAADTADLIALADALLTIGTQPEQDDATPTVDLTALVTTTVDRYRTRTGTEPTALRCRAEPGLTVRGDATRLGRAVTNLLDNATRYGAPPITVAGSCVDSLVRITVHDEGPGIEPAFLPHATERFRRGDVARTSPGTGLGLSIVDAIVRAHHGELRLCSAGVHQRVNPRYDVPCEHPPHGTTVTVLLPAARR</sequence>
<keyword evidence="5" id="KW-0808">Transferase</keyword>
<dbReference type="Gene3D" id="1.10.287.130">
    <property type="match status" value="1"/>
</dbReference>
<dbReference type="CDD" id="cd06225">
    <property type="entry name" value="HAMP"/>
    <property type="match status" value="1"/>
</dbReference>
<dbReference type="InterPro" id="IPR005467">
    <property type="entry name" value="His_kinase_dom"/>
</dbReference>
<keyword evidence="10 11" id="KW-0472">Membrane</keyword>
<feature type="domain" description="HAMP" evidence="13">
    <location>
        <begin position="195"/>
        <end position="248"/>
    </location>
</feature>
<dbReference type="InterPro" id="IPR003594">
    <property type="entry name" value="HATPase_dom"/>
</dbReference>
<dbReference type="SMART" id="SM00387">
    <property type="entry name" value="HATPase_c"/>
    <property type="match status" value="1"/>
</dbReference>
<keyword evidence="8 11" id="KW-1133">Transmembrane helix</keyword>
<dbReference type="CDD" id="cd00082">
    <property type="entry name" value="HisKA"/>
    <property type="match status" value="1"/>
</dbReference>
<dbReference type="SUPFAM" id="SSF47384">
    <property type="entry name" value="Homodimeric domain of signal transducing histidine kinase"/>
    <property type="match status" value="1"/>
</dbReference>
<reference evidence="15" key="1">
    <citation type="submission" date="2016-06" db="EMBL/GenBank/DDBJ databases">
        <authorList>
            <person name="Varghese N."/>
            <person name="Submissions Spin"/>
        </authorList>
    </citation>
    <scope>NUCLEOTIDE SEQUENCE [LARGE SCALE GENOMIC DNA]</scope>
    <source>
        <strain evidence="15">DSM 44814</strain>
    </source>
</reference>
<name>A0A1C6UKP1_9ACTN</name>
<dbReference type="PROSITE" id="PS50109">
    <property type="entry name" value="HIS_KIN"/>
    <property type="match status" value="1"/>
</dbReference>
<dbReference type="RefSeq" id="WP_167363474.1">
    <property type="nucleotide sequence ID" value="NZ_FMHY01000002.1"/>
</dbReference>
<accession>A0A1C6UKP1</accession>
<dbReference type="CDD" id="cd00075">
    <property type="entry name" value="HATPase"/>
    <property type="match status" value="1"/>
</dbReference>
<dbReference type="AlphaFoldDB" id="A0A1C6UKP1"/>
<evidence type="ECO:0000313" key="15">
    <source>
        <dbReference type="Proteomes" id="UP000199696"/>
    </source>
</evidence>
<keyword evidence="15" id="KW-1185">Reference proteome</keyword>
<dbReference type="Pfam" id="PF02518">
    <property type="entry name" value="HATPase_c"/>
    <property type="match status" value="1"/>
</dbReference>
<organism evidence="14 15">
    <name type="scientific">Micromonospora eburnea</name>
    <dbReference type="NCBI Taxonomy" id="227316"/>
    <lineage>
        <taxon>Bacteria</taxon>
        <taxon>Bacillati</taxon>
        <taxon>Actinomycetota</taxon>
        <taxon>Actinomycetes</taxon>
        <taxon>Micromonosporales</taxon>
        <taxon>Micromonosporaceae</taxon>
        <taxon>Micromonospora</taxon>
    </lineage>
</organism>
<dbReference type="Gene3D" id="3.30.565.10">
    <property type="entry name" value="Histidine kinase-like ATPase, C-terminal domain"/>
    <property type="match status" value="1"/>
</dbReference>
<dbReference type="GO" id="GO:0000155">
    <property type="term" value="F:phosphorelay sensor kinase activity"/>
    <property type="evidence" value="ECO:0007669"/>
    <property type="project" value="InterPro"/>
</dbReference>
<dbReference type="SMART" id="SM00304">
    <property type="entry name" value="HAMP"/>
    <property type="match status" value="1"/>
</dbReference>
<feature type="transmembrane region" description="Helical" evidence="11">
    <location>
        <begin position="20"/>
        <end position="41"/>
    </location>
</feature>
<dbReference type="Pfam" id="PF00672">
    <property type="entry name" value="HAMP"/>
    <property type="match status" value="1"/>
</dbReference>
<dbReference type="Gene3D" id="6.10.340.10">
    <property type="match status" value="1"/>
</dbReference>
<dbReference type="PRINTS" id="PR00344">
    <property type="entry name" value="BCTRLSENSOR"/>
</dbReference>
<evidence type="ECO:0000256" key="10">
    <source>
        <dbReference type="ARBA" id="ARBA00023136"/>
    </source>
</evidence>
<dbReference type="Proteomes" id="UP000199696">
    <property type="component" value="Unassembled WGS sequence"/>
</dbReference>
<dbReference type="SUPFAM" id="SSF55874">
    <property type="entry name" value="ATPase domain of HSP90 chaperone/DNA topoisomerase II/histidine kinase"/>
    <property type="match status" value="1"/>
</dbReference>
<dbReference type="EC" id="2.7.13.3" evidence="3"/>
<evidence type="ECO:0000313" key="14">
    <source>
        <dbReference type="EMBL" id="SCL54459.1"/>
    </source>
</evidence>
<dbReference type="InterPro" id="IPR003660">
    <property type="entry name" value="HAMP_dom"/>
</dbReference>
<dbReference type="EMBL" id="FMHY01000002">
    <property type="protein sequence ID" value="SCL54459.1"/>
    <property type="molecule type" value="Genomic_DNA"/>
</dbReference>
<keyword evidence="9" id="KW-0902">Two-component regulatory system</keyword>
<gene>
    <name evidence="14" type="ORF">GA0070604_3001</name>
</gene>
<feature type="domain" description="Histidine kinase" evidence="12">
    <location>
        <begin position="256"/>
        <end position="482"/>
    </location>
</feature>